<evidence type="ECO:0000313" key="1">
    <source>
        <dbReference type="EMBL" id="PIC38340.1"/>
    </source>
</evidence>
<dbReference type="STRING" id="1611254.A0A2G5UFK9"/>
<dbReference type="Proteomes" id="UP000230233">
    <property type="component" value="Chromosome III"/>
</dbReference>
<keyword evidence="2" id="KW-1185">Reference proteome</keyword>
<dbReference type="AlphaFoldDB" id="A0A2G5UFK9"/>
<reference evidence="2" key="1">
    <citation type="submission" date="2017-10" db="EMBL/GenBank/DDBJ databases">
        <title>Rapid genome shrinkage in a self-fertile nematode reveals novel sperm competition proteins.</title>
        <authorList>
            <person name="Yin D."/>
            <person name="Schwarz E.M."/>
            <person name="Thomas C.G."/>
            <person name="Felde R.L."/>
            <person name="Korf I.F."/>
            <person name="Cutter A.D."/>
            <person name="Schartner C.M."/>
            <person name="Ralston E.J."/>
            <person name="Meyer B.J."/>
            <person name="Haag E.S."/>
        </authorList>
    </citation>
    <scope>NUCLEOTIDE SEQUENCE [LARGE SCALE GENOMIC DNA]</scope>
    <source>
        <strain evidence="2">JU1422</strain>
    </source>
</reference>
<comment type="caution">
    <text evidence="1">The sequence shown here is derived from an EMBL/GenBank/DDBJ whole genome shotgun (WGS) entry which is preliminary data.</text>
</comment>
<evidence type="ECO:0000313" key="2">
    <source>
        <dbReference type="Proteomes" id="UP000230233"/>
    </source>
</evidence>
<proteinExistence type="predicted"/>
<protein>
    <submittedName>
        <fullName evidence="1">Uncharacterized protein</fullName>
    </submittedName>
</protein>
<organism evidence="1 2">
    <name type="scientific">Caenorhabditis nigoni</name>
    <dbReference type="NCBI Taxonomy" id="1611254"/>
    <lineage>
        <taxon>Eukaryota</taxon>
        <taxon>Metazoa</taxon>
        <taxon>Ecdysozoa</taxon>
        <taxon>Nematoda</taxon>
        <taxon>Chromadorea</taxon>
        <taxon>Rhabditida</taxon>
        <taxon>Rhabditina</taxon>
        <taxon>Rhabditomorpha</taxon>
        <taxon>Rhabditoidea</taxon>
        <taxon>Rhabditidae</taxon>
        <taxon>Peloderinae</taxon>
        <taxon>Caenorhabditis</taxon>
    </lineage>
</organism>
<dbReference type="OrthoDB" id="1517790at2759"/>
<gene>
    <name evidence="1" type="primary">Cnig_chr_III.g10381</name>
    <name evidence="1" type="ORF">B9Z55_010381</name>
</gene>
<sequence length="150" mass="17034">MEDSIPECDMHSSLYGARSSRSNSIDLMSRSVYAVVDRIVQPQLLHFGDTSDEERINYQPRSFSVEVPGMPLTDEHTNVYLDSAPNSHRGSRHNLMSQSMYGTLCGTLAEEPSSADGEMIGMISVSKKIVRWFNASSCFTQEYEREWLWK</sequence>
<dbReference type="EMBL" id="PDUG01000003">
    <property type="protein sequence ID" value="PIC38340.1"/>
    <property type="molecule type" value="Genomic_DNA"/>
</dbReference>
<name>A0A2G5UFK9_9PELO</name>
<accession>A0A2G5UFK9</accession>